<dbReference type="GO" id="GO:0003876">
    <property type="term" value="F:AMP deaminase activity"/>
    <property type="evidence" value="ECO:0007669"/>
    <property type="project" value="UniProtKB-EC"/>
</dbReference>
<dbReference type="GO" id="GO:0046872">
    <property type="term" value="F:metal ion binding"/>
    <property type="evidence" value="ECO:0007669"/>
    <property type="project" value="UniProtKB-KW"/>
</dbReference>
<evidence type="ECO:0000256" key="6">
    <source>
        <dbReference type="ARBA" id="ARBA00022801"/>
    </source>
</evidence>
<dbReference type="AlphaFoldDB" id="A0A7S0ZSQ5"/>
<dbReference type="EMBL" id="HBFQ01008115">
    <property type="protein sequence ID" value="CAD8831356.1"/>
    <property type="molecule type" value="Transcribed_RNA"/>
</dbReference>
<evidence type="ECO:0000256" key="5">
    <source>
        <dbReference type="ARBA" id="ARBA00022723"/>
    </source>
</evidence>
<dbReference type="InterPro" id="IPR032466">
    <property type="entry name" value="Metal_Hydrolase"/>
</dbReference>
<evidence type="ECO:0000256" key="2">
    <source>
        <dbReference type="ARBA" id="ARBA00004955"/>
    </source>
</evidence>
<dbReference type="InterPro" id="IPR006329">
    <property type="entry name" value="AMPD"/>
</dbReference>
<dbReference type="PANTHER" id="PTHR11359">
    <property type="entry name" value="AMP DEAMINASE"/>
    <property type="match status" value="1"/>
</dbReference>
<dbReference type="Pfam" id="PF19326">
    <property type="entry name" value="AMP_deaminase"/>
    <property type="match status" value="1"/>
</dbReference>
<organism evidence="8">
    <name type="scientific">Noctiluca scintillans</name>
    <name type="common">Sea sparkle</name>
    <name type="synonym">Red tide dinoflagellate</name>
    <dbReference type="NCBI Taxonomy" id="2966"/>
    <lineage>
        <taxon>Eukaryota</taxon>
        <taxon>Sar</taxon>
        <taxon>Alveolata</taxon>
        <taxon>Dinophyceae</taxon>
        <taxon>Noctilucales</taxon>
        <taxon>Noctilucaceae</taxon>
        <taxon>Noctiluca</taxon>
    </lineage>
</organism>
<comment type="similarity">
    <text evidence="3">Belongs to the metallo-dependent hydrolases superfamily. Adenosine and AMP deaminases family.</text>
</comment>
<comment type="cofactor">
    <cofactor evidence="1">
        <name>Zn(2+)</name>
        <dbReference type="ChEBI" id="CHEBI:29105"/>
    </cofactor>
</comment>
<keyword evidence="6" id="KW-0378">Hydrolase</keyword>
<evidence type="ECO:0000256" key="7">
    <source>
        <dbReference type="ARBA" id="ARBA00022833"/>
    </source>
</evidence>
<dbReference type="SUPFAM" id="SSF51556">
    <property type="entry name" value="Metallo-dependent hydrolases"/>
    <property type="match status" value="1"/>
</dbReference>
<keyword evidence="7" id="KW-0862">Zinc</keyword>
<comment type="pathway">
    <text evidence="2">Purine metabolism; IMP biosynthesis via salvage pathway; IMP from AMP: step 1/1.</text>
</comment>
<dbReference type="GO" id="GO:0005829">
    <property type="term" value="C:cytosol"/>
    <property type="evidence" value="ECO:0007669"/>
    <property type="project" value="TreeGrafter"/>
</dbReference>
<gene>
    <name evidence="8" type="ORF">NSCI0253_LOCUS5703</name>
</gene>
<sequence>MGSTSFRSRSDAPNVTKVVPISKAECVTSAGSAVSHVSFSSKREVRESSGKTRWERLYSEVYEDGKGEHPSLPGMVGEPAPASRVSVVPVANTYAKMSIVVPPGTEHGTEMATAASRLLQCLDIRKKYAGYSAEQHMEPSVTQHVSHNRSRQDLMTMMADIDGDSFIKNSCGHTLTWDPLMSKLPPADPSLTIHFEDGIFVARSNLKLVGGDRAVISVDEFCRDYVQVLQTMRDRSCISFCVPRLRELDLSFEFHMNRNAVLENEQASASGGRDWFSVRKVDTHIHHSAAFSQKHLMSFIRRKMRDEMDTLVLKDGDRVLTLREVFSCAGLTEETVTADRLCCMASMGACGQHDTFGRFDRFNNKYNPFGDKRLRDIFLKTDNFIEGRYMAELTKELMTKHEADTYVFAEWRISIYGRDRGEWARLARWFRKHEIKSRNIRWLIQVPRLYSLFRKMGVVRSFGHLLSNVFEPLFEDVQNPSSDMFYMLQQLVGFDSVDDESQDSHLTLKVYPPPDEWTSEANPPYSYWMFHMYANIRSLNAARRHRGMHTFTYRPHCGEAGNVSHLVSGFMLADSICHGVKLIQTPVLQYLFYLAQVGLAVSPLSNDILFVPLAESPFGNFFRAGLNVSLSTDDPLIIHMTEEPLVEEYVVAARTFRLSLGDLCEIARNSVRQSNFESSFKEFWIGNCNDAARSNVSNTRLQFRADCLAREFEVLREAKAEL</sequence>
<evidence type="ECO:0000256" key="4">
    <source>
        <dbReference type="ARBA" id="ARBA00012775"/>
    </source>
</evidence>
<dbReference type="InterPro" id="IPR006650">
    <property type="entry name" value="A/AMP_deam_AS"/>
</dbReference>
<evidence type="ECO:0000256" key="1">
    <source>
        <dbReference type="ARBA" id="ARBA00001947"/>
    </source>
</evidence>
<dbReference type="GO" id="GO:0046033">
    <property type="term" value="P:AMP metabolic process"/>
    <property type="evidence" value="ECO:0007669"/>
    <property type="project" value="TreeGrafter"/>
</dbReference>
<reference evidence="8" key="1">
    <citation type="submission" date="2021-01" db="EMBL/GenBank/DDBJ databases">
        <authorList>
            <person name="Corre E."/>
            <person name="Pelletier E."/>
            <person name="Niang G."/>
            <person name="Scheremetjew M."/>
            <person name="Finn R."/>
            <person name="Kale V."/>
            <person name="Holt S."/>
            <person name="Cochrane G."/>
            <person name="Meng A."/>
            <person name="Brown T."/>
            <person name="Cohen L."/>
        </authorList>
    </citation>
    <scope>NUCLEOTIDE SEQUENCE</scope>
</reference>
<evidence type="ECO:0000256" key="3">
    <source>
        <dbReference type="ARBA" id="ARBA00006676"/>
    </source>
</evidence>
<proteinExistence type="inferred from homology"/>
<dbReference type="Gene3D" id="4.10.800.20">
    <property type="match status" value="1"/>
</dbReference>
<keyword evidence="5" id="KW-0479">Metal-binding</keyword>
<dbReference type="Gene3D" id="3.20.20.140">
    <property type="entry name" value="Metal-dependent hydrolases"/>
    <property type="match status" value="1"/>
</dbReference>
<dbReference type="PANTHER" id="PTHR11359:SF0">
    <property type="entry name" value="AMP DEAMINASE"/>
    <property type="match status" value="1"/>
</dbReference>
<name>A0A7S0ZSQ5_NOCSC</name>
<evidence type="ECO:0000313" key="8">
    <source>
        <dbReference type="EMBL" id="CAD8831356.1"/>
    </source>
</evidence>
<dbReference type="GO" id="GO:0032264">
    <property type="term" value="P:IMP salvage"/>
    <property type="evidence" value="ECO:0007669"/>
    <property type="project" value="UniProtKB-UniPathway"/>
</dbReference>
<dbReference type="EC" id="3.5.4.6" evidence="4"/>
<accession>A0A7S0ZSQ5</accession>
<protein>
    <recommendedName>
        <fullName evidence="4">AMP deaminase</fullName>
        <ecNumber evidence="4">3.5.4.6</ecNumber>
    </recommendedName>
</protein>
<dbReference type="UniPathway" id="UPA00591">
    <property type="reaction ID" value="UER00663"/>
</dbReference>
<dbReference type="PROSITE" id="PS00485">
    <property type="entry name" value="A_DEAMINASE"/>
    <property type="match status" value="1"/>
</dbReference>